<gene>
    <name evidence="9" type="ORF">OIU84_012233</name>
</gene>
<feature type="region of interest" description="Disordered" evidence="7">
    <location>
        <begin position="343"/>
        <end position="424"/>
    </location>
</feature>
<feature type="compositionally biased region" description="Basic and acidic residues" evidence="7">
    <location>
        <begin position="195"/>
        <end position="216"/>
    </location>
</feature>
<sequence length="424" mass="47032">MVGRTQHNRPAVVEVMLHNKKEFLLQIPLGNPLENTGGRILQLDKEGSVSSLAPRKLSHAPGSDLHSLQSSQEGWSPSITREKVSEDGYRWRKYGQKLVKGNEFIRSYYKCTHPSCQVKKQLECSHDGKLVDIVYIGEHEHPKPQLNLPQAVGCVLTLVEEKPDNLLLTGIEESQAPNPIESTTTSQISTATSGEDVKRVLSEPNRIRDEVDDYQRSKQRKKGSCNDDSTPVDKPTSSPNPRSYYRCSSPRCPVKKHVERAYNDPKSVITSYVGQHDHDMPRSRTVTHNATGLNTCTTTIQDGESGAKSGESDAISLDMVAYNSSDSNIKSEEKMNSELRNEWKESISGHESETREQQNGKSSATKAKDIVVNANPVSAGRLTEQHDGESRIESKEKSAVRAITPGPKSNPNEQHMLNSEPVQS</sequence>
<dbReference type="PROSITE" id="PS50811">
    <property type="entry name" value="WRKY"/>
    <property type="match status" value="2"/>
</dbReference>
<evidence type="ECO:0000256" key="2">
    <source>
        <dbReference type="ARBA" id="ARBA00022737"/>
    </source>
</evidence>
<dbReference type="EMBL" id="JAPFFJ010000017">
    <property type="protein sequence ID" value="KAJ6403997.1"/>
    <property type="molecule type" value="Genomic_DNA"/>
</dbReference>
<dbReference type="InterPro" id="IPR044810">
    <property type="entry name" value="WRKY_plant"/>
</dbReference>
<accession>A0AAD6JF29</accession>
<dbReference type="AlphaFoldDB" id="A0AAD6JF29"/>
<dbReference type="InterPro" id="IPR003657">
    <property type="entry name" value="WRKY_dom"/>
</dbReference>
<evidence type="ECO:0000256" key="7">
    <source>
        <dbReference type="SAM" id="MobiDB-lite"/>
    </source>
</evidence>
<dbReference type="PANTHER" id="PTHR31221:SF360">
    <property type="entry name" value="WRKY DOMAIN-CONTAINING PROTEIN"/>
    <property type="match status" value="1"/>
</dbReference>
<proteinExistence type="predicted"/>
<evidence type="ECO:0000256" key="5">
    <source>
        <dbReference type="ARBA" id="ARBA00023163"/>
    </source>
</evidence>
<dbReference type="Proteomes" id="UP001162972">
    <property type="component" value="Chromosome 2"/>
</dbReference>
<feature type="region of interest" description="Disordered" evidence="7">
    <location>
        <begin position="170"/>
        <end position="248"/>
    </location>
</feature>
<feature type="compositionally biased region" description="Basic and acidic residues" evidence="7">
    <location>
        <begin position="343"/>
        <end position="358"/>
    </location>
</feature>
<dbReference type="InterPro" id="IPR036576">
    <property type="entry name" value="WRKY_dom_sf"/>
</dbReference>
<keyword evidence="5" id="KW-0804">Transcription</keyword>
<keyword evidence="3" id="KW-0805">Transcription regulation</keyword>
<feature type="compositionally biased region" description="Polar residues" evidence="7">
    <location>
        <begin position="66"/>
        <end position="78"/>
    </location>
</feature>
<evidence type="ECO:0000256" key="6">
    <source>
        <dbReference type="ARBA" id="ARBA00023242"/>
    </source>
</evidence>
<feature type="compositionally biased region" description="Low complexity" evidence="7">
    <location>
        <begin position="182"/>
        <end position="193"/>
    </location>
</feature>
<evidence type="ECO:0000313" key="10">
    <source>
        <dbReference type="Proteomes" id="UP001162972"/>
    </source>
</evidence>
<name>A0AAD6JF29_9ROSI</name>
<reference evidence="9 10" key="1">
    <citation type="journal article" date="2023" name="Int. J. Mol. Sci.">
        <title>De Novo Assembly and Annotation of 11 Diverse Shrub Willow (Salix) Genomes Reveals Novel Gene Organization in Sex-Linked Regions.</title>
        <authorList>
            <person name="Hyden B."/>
            <person name="Feng K."/>
            <person name="Yates T.B."/>
            <person name="Jawdy S."/>
            <person name="Cereghino C."/>
            <person name="Smart L.B."/>
            <person name="Muchero W."/>
        </authorList>
    </citation>
    <scope>NUCLEOTIDE SEQUENCE [LARGE SCALE GENOMIC DNA]</scope>
    <source>
        <tissue evidence="9">Shoot tip</tissue>
    </source>
</reference>
<dbReference type="FunFam" id="2.20.25.80:FF:000006">
    <property type="entry name" value="WRKY transcription factor"/>
    <property type="match status" value="1"/>
</dbReference>
<dbReference type="Gene3D" id="2.20.25.80">
    <property type="entry name" value="WRKY domain"/>
    <property type="match status" value="2"/>
</dbReference>
<keyword evidence="6" id="KW-0539">Nucleus</keyword>
<evidence type="ECO:0000256" key="1">
    <source>
        <dbReference type="ARBA" id="ARBA00004123"/>
    </source>
</evidence>
<comment type="caution">
    <text evidence="9">The sequence shown here is derived from an EMBL/GenBank/DDBJ whole genome shotgun (WGS) entry which is preliminary data.</text>
</comment>
<feature type="compositionally biased region" description="Polar residues" evidence="7">
    <location>
        <begin position="407"/>
        <end position="424"/>
    </location>
</feature>
<evidence type="ECO:0000313" key="9">
    <source>
        <dbReference type="EMBL" id="KAJ6403997.1"/>
    </source>
</evidence>
<dbReference type="GO" id="GO:0005634">
    <property type="term" value="C:nucleus"/>
    <property type="evidence" value="ECO:0007669"/>
    <property type="project" value="UniProtKB-SubCell"/>
</dbReference>
<dbReference type="SMART" id="SM00774">
    <property type="entry name" value="WRKY"/>
    <property type="match status" value="2"/>
</dbReference>
<feature type="domain" description="WRKY" evidence="8">
    <location>
        <begin position="238"/>
        <end position="281"/>
    </location>
</feature>
<feature type="domain" description="WRKY" evidence="8">
    <location>
        <begin position="80"/>
        <end position="144"/>
    </location>
</feature>
<feature type="region of interest" description="Disordered" evidence="7">
    <location>
        <begin position="53"/>
        <end position="78"/>
    </location>
</feature>
<comment type="subcellular location">
    <subcellularLocation>
        <location evidence="1">Nucleus</location>
    </subcellularLocation>
</comment>
<evidence type="ECO:0000259" key="8">
    <source>
        <dbReference type="PROSITE" id="PS50811"/>
    </source>
</evidence>
<dbReference type="Pfam" id="PF03106">
    <property type="entry name" value="WRKY"/>
    <property type="match status" value="2"/>
</dbReference>
<dbReference type="GO" id="GO:0003700">
    <property type="term" value="F:DNA-binding transcription factor activity"/>
    <property type="evidence" value="ECO:0007669"/>
    <property type="project" value="InterPro"/>
</dbReference>
<organism evidence="9 10">
    <name type="scientific">Salix udensis</name>
    <dbReference type="NCBI Taxonomy" id="889485"/>
    <lineage>
        <taxon>Eukaryota</taxon>
        <taxon>Viridiplantae</taxon>
        <taxon>Streptophyta</taxon>
        <taxon>Embryophyta</taxon>
        <taxon>Tracheophyta</taxon>
        <taxon>Spermatophyta</taxon>
        <taxon>Magnoliopsida</taxon>
        <taxon>eudicotyledons</taxon>
        <taxon>Gunneridae</taxon>
        <taxon>Pentapetalae</taxon>
        <taxon>rosids</taxon>
        <taxon>fabids</taxon>
        <taxon>Malpighiales</taxon>
        <taxon>Salicaceae</taxon>
        <taxon>Saliceae</taxon>
        <taxon>Salix</taxon>
    </lineage>
</organism>
<dbReference type="GO" id="GO:0043565">
    <property type="term" value="F:sequence-specific DNA binding"/>
    <property type="evidence" value="ECO:0007669"/>
    <property type="project" value="InterPro"/>
</dbReference>
<keyword evidence="10" id="KW-1185">Reference proteome</keyword>
<protein>
    <recommendedName>
        <fullName evidence="8">WRKY domain-containing protein</fullName>
    </recommendedName>
</protein>
<keyword evidence="2" id="KW-0677">Repeat</keyword>
<keyword evidence="4" id="KW-0238">DNA-binding</keyword>
<dbReference type="PANTHER" id="PTHR31221">
    <property type="entry name" value="WRKY TRANSCRIPTION FACTOR PROTEIN 1-RELATED"/>
    <property type="match status" value="1"/>
</dbReference>
<evidence type="ECO:0000256" key="4">
    <source>
        <dbReference type="ARBA" id="ARBA00023125"/>
    </source>
</evidence>
<feature type="compositionally biased region" description="Basic and acidic residues" evidence="7">
    <location>
        <begin position="383"/>
        <end position="399"/>
    </location>
</feature>
<evidence type="ECO:0000256" key="3">
    <source>
        <dbReference type="ARBA" id="ARBA00023015"/>
    </source>
</evidence>
<dbReference type="SUPFAM" id="SSF118290">
    <property type="entry name" value="WRKY DNA-binding domain"/>
    <property type="match status" value="2"/>
</dbReference>